<protein>
    <submittedName>
        <fullName evidence="1">Uncharacterized protein</fullName>
    </submittedName>
</protein>
<evidence type="ECO:0000313" key="2">
    <source>
        <dbReference type="Proteomes" id="UP000055024"/>
    </source>
</evidence>
<proteinExistence type="predicted"/>
<dbReference type="Proteomes" id="UP000055024">
    <property type="component" value="Unassembled WGS sequence"/>
</dbReference>
<organism evidence="1 2">
    <name type="scientific">Trichinella zimbabwensis</name>
    <dbReference type="NCBI Taxonomy" id="268475"/>
    <lineage>
        <taxon>Eukaryota</taxon>
        <taxon>Metazoa</taxon>
        <taxon>Ecdysozoa</taxon>
        <taxon>Nematoda</taxon>
        <taxon>Enoplea</taxon>
        <taxon>Dorylaimia</taxon>
        <taxon>Trichinellida</taxon>
        <taxon>Trichinellidae</taxon>
        <taxon>Trichinella</taxon>
    </lineage>
</organism>
<dbReference type="EMBL" id="JYDP01007422">
    <property type="protein sequence ID" value="KRY69135.1"/>
    <property type="molecule type" value="Genomic_DNA"/>
</dbReference>
<name>A0A0V1E5R2_9BILA</name>
<comment type="caution">
    <text evidence="1">The sequence shown here is derived from an EMBL/GenBank/DDBJ whole genome shotgun (WGS) entry which is preliminary data.</text>
</comment>
<sequence>MEDATVCFGIKDAVVSLSHSNVDEGELFSLRC</sequence>
<keyword evidence="2" id="KW-1185">Reference proteome</keyword>
<dbReference type="AlphaFoldDB" id="A0A0V1E5R2"/>
<reference evidence="1 2" key="1">
    <citation type="submission" date="2015-01" db="EMBL/GenBank/DDBJ databases">
        <title>Evolution of Trichinella species and genotypes.</title>
        <authorList>
            <person name="Korhonen P.K."/>
            <person name="Edoardo P."/>
            <person name="Giuseppe L.R."/>
            <person name="Gasser R.B."/>
        </authorList>
    </citation>
    <scope>NUCLEOTIDE SEQUENCE [LARGE SCALE GENOMIC DNA]</scope>
    <source>
        <strain evidence="1">ISS1029</strain>
    </source>
</reference>
<gene>
    <name evidence="1" type="ORF">T11_1927</name>
</gene>
<accession>A0A0V1E5R2</accession>
<evidence type="ECO:0000313" key="1">
    <source>
        <dbReference type="EMBL" id="KRY69135.1"/>
    </source>
</evidence>